<sequence>MDGEILEIDPLLIFTRMTSAMFTGKGDLETYFLYELCTYPAALFNEKGMIDSKKSRFSDEFPHSNKVPANPCYVIDGGLLLHKVLWKPNQTIRDIITRYVTHVKSHYSGSETFVVFDGYPDDCSTKSYERFHRNKTVGAEIQFNSDTPVKCNQELFLSNEVNKKRFIQMLSRELQMADIKVNVAEEDADLLIIQTAVNVARAKPDENVVVVGEDIDLLVIMNQLAWMLRNLHFLQPKRSNSKRDIRIFSSSSFKHPELQSRVGFLHSFSGCDTTSGFCGHGKSKLTMVMKKNERLRELMNCFYEEDSEKSEIADSACKIVVALYSGESEKNLAQTRFSSYCDSSASKTLNLKELPPTEGAVQQHSYRVYQQLQTWLGRKKKTLEWGWSESHYGLKPCMVTDKKYLIPEDILRDFFCSCRTGCKNNSCGCRKRGLKCSNLCQVCVGKDCSNCEMIADDDGNDSDEGEGTTDDRDGDNYDEIINAVVNDFEPECDIVNVDMSDTMIDRECVNRDEMIHPNNLVDISGNEMNTDVRMHGENENYNIFNGCSKNPPAKAKNIFCTCRSGCKNNNCGRVERGEKCTVLCKRCLKGGCINFYEKDNVRSRSLENSIFGSESTHRNGHMYDCDQRGNEIIGAVVNSDIHANDDFVLNSSETTRSHVRMRCNDKVDKCGALCRVNENTMQNTEEDSCMDIDCHRYELPPEISQIISDDVLSFNSSHYERNCVSLRESHEGMYTAQNDEYNYNCDAMQNDSFWNKTEVYSIPHIDSTTTADDSVNPLHDVRELIDDEPEHV</sequence>
<evidence type="ECO:0000313" key="2">
    <source>
        <dbReference type="Proteomes" id="UP001239111"/>
    </source>
</evidence>
<keyword evidence="2" id="KW-1185">Reference proteome</keyword>
<dbReference type="Proteomes" id="UP001239111">
    <property type="component" value="Chromosome 2"/>
</dbReference>
<comment type="caution">
    <text evidence="1">The sequence shown here is derived from an EMBL/GenBank/DDBJ whole genome shotgun (WGS) entry which is preliminary data.</text>
</comment>
<reference evidence="1" key="1">
    <citation type="submission" date="2023-04" db="EMBL/GenBank/DDBJ databases">
        <title>A chromosome-level genome assembly of the parasitoid wasp Eretmocerus hayati.</title>
        <authorList>
            <person name="Zhong Y."/>
            <person name="Liu S."/>
            <person name="Liu Y."/>
        </authorList>
    </citation>
    <scope>NUCLEOTIDE SEQUENCE</scope>
    <source>
        <strain evidence="1">ZJU_SS_LIU_2023</strain>
    </source>
</reference>
<accession>A0ACC2P485</accession>
<proteinExistence type="predicted"/>
<evidence type="ECO:0000313" key="1">
    <source>
        <dbReference type="EMBL" id="KAJ8678202.1"/>
    </source>
</evidence>
<gene>
    <name evidence="1" type="ORF">QAD02_013989</name>
</gene>
<protein>
    <submittedName>
        <fullName evidence="1">Uncharacterized protein</fullName>
    </submittedName>
</protein>
<name>A0ACC2P485_9HYME</name>
<organism evidence="1 2">
    <name type="scientific">Eretmocerus hayati</name>
    <dbReference type="NCBI Taxonomy" id="131215"/>
    <lineage>
        <taxon>Eukaryota</taxon>
        <taxon>Metazoa</taxon>
        <taxon>Ecdysozoa</taxon>
        <taxon>Arthropoda</taxon>
        <taxon>Hexapoda</taxon>
        <taxon>Insecta</taxon>
        <taxon>Pterygota</taxon>
        <taxon>Neoptera</taxon>
        <taxon>Endopterygota</taxon>
        <taxon>Hymenoptera</taxon>
        <taxon>Apocrita</taxon>
        <taxon>Proctotrupomorpha</taxon>
        <taxon>Chalcidoidea</taxon>
        <taxon>Aphelinidae</taxon>
        <taxon>Aphelininae</taxon>
        <taxon>Eretmocerus</taxon>
    </lineage>
</organism>
<dbReference type="EMBL" id="CM056742">
    <property type="protein sequence ID" value="KAJ8678202.1"/>
    <property type="molecule type" value="Genomic_DNA"/>
</dbReference>